<dbReference type="Proteomes" id="UP000316079">
    <property type="component" value="Unassembled WGS sequence"/>
</dbReference>
<evidence type="ECO:0000313" key="1">
    <source>
        <dbReference type="EMBL" id="TRY90495.1"/>
    </source>
</evidence>
<dbReference type="EMBL" id="SRMA01025841">
    <property type="protein sequence ID" value="TRY90495.1"/>
    <property type="molecule type" value="Genomic_DNA"/>
</dbReference>
<comment type="caution">
    <text evidence="1">The sequence shown here is derived from an EMBL/GenBank/DDBJ whole genome shotgun (WGS) entry which is preliminary data.</text>
</comment>
<keyword evidence="2" id="KW-1185">Reference proteome</keyword>
<name>A0A553QKH6_9TELE</name>
<gene>
    <name evidence="1" type="ORF">DNTS_034741</name>
</gene>
<sequence length="116" mass="11635">MRSGRFANPAPVGSDGTEALLAVSAAAEKDGGGGELGAVSAAATAASTGSNSKEHFQHSLIPVPSTISTSKACDLPPSCSSPSTHSSRLGTVCLPWERQDGQAAQPRGNDITGLLF</sequence>
<dbReference type="AlphaFoldDB" id="A0A553QKH6"/>
<organism evidence="1 2">
    <name type="scientific">Danionella cerebrum</name>
    <dbReference type="NCBI Taxonomy" id="2873325"/>
    <lineage>
        <taxon>Eukaryota</taxon>
        <taxon>Metazoa</taxon>
        <taxon>Chordata</taxon>
        <taxon>Craniata</taxon>
        <taxon>Vertebrata</taxon>
        <taxon>Euteleostomi</taxon>
        <taxon>Actinopterygii</taxon>
        <taxon>Neopterygii</taxon>
        <taxon>Teleostei</taxon>
        <taxon>Ostariophysi</taxon>
        <taxon>Cypriniformes</taxon>
        <taxon>Danionidae</taxon>
        <taxon>Danioninae</taxon>
        <taxon>Danionella</taxon>
    </lineage>
</organism>
<accession>A0A553QKH6</accession>
<dbReference type="OrthoDB" id="7848332at2759"/>
<proteinExistence type="predicted"/>
<evidence type="ECO:0000313" key="2">
    <source>
        <dbReference type="Proteomes" id="UP000316079"/>
    </source>
</evidence>
<protein>
    <submittedName>
        <fullName evidence="1">Uncharacterized protein</fullName>
    </submittedName>
</protein>
<reference evidence="1 2" key="1">
    <citation type="journal article" date="2019" name="Sci. Data">
        <title>Hybrid genome assembly and annotation of Danionella translucida.</title>
        <authorList>
            <person name="Kadobianskyi M."/>
            <person name="Schulze L."/>
            <person name="Schuelke M."/>
            <person name="Judkewitz B."/>
        </authorList>
    </citation>
    <scope>NUCLEOTIDE SEQUENCE [LARGE SCALE GENOMIC DNA]</scope>
    <source>
        <strain evidence="1 2">Bolton</strain>
    </source>
</reference>